<feature type="compositionally biased region" description="Low complexity" evidence="1">
    <location>
        <begin position="144"/>
        <end position="160"/>
    </location>
</feature>
<reference evidence="2" key="1">
    <citation type="submission" date="2021-01" db="EMBL/GenBank/DDBJ databases">
        <authorList>
            <person name="Corre E."/>
            <person name="Pelletier E."/>
            <person name="Niang G."/>
            <person name="Scheremetjew M."/>
            <person name="Finn R."/>
            <person name="Kale V."/>
            <person name="Holt S."/>
            <person name="Cochrane G."/>
            <person name="Meng A."/>
            <person name="Brown T."/>
            <person name="Cohen L."/>
        </authorList>
    </citation>
    <scope>NUCLEOTIDE SEQUENCE</scope>
    <source>
        <strain evidence="2">CCMP1452</strain>
    </source>
</reference>
<feature type="compositionally biased region" description="Basic and acidic residues" evidence="1">
    <location>
        <begin position="164"/>
        <end position="177"/>
    </location>
</feature>
<protein>
    <submittedName>
        <fullName evidence="2">Uncharacterized protein</fullName>
    </submittedName>
</protein>
<name>A0A7S2WL92_9STRA</name>
<gene>
    <name evidence="2" type="ORF">EANT1437_LOCUS13120</name>
</gene>
<proteinExistence type="predicted"/>
<evidence type="ECO:0000313" key="2">
    <source>
        <dbReference type="EMBL" id="CAD9693231.1"/>
    </source>
</evidence>
<dbReference type="EMBL" id="HBHI01025612">
    <property type="protein sequence ID" value="CAD9693231.1"/>
    <property type="molecule type" value="Transcribed_RNA"/>
</dbReference>
<dbReference type="AlphaFoldDB" id="A0A7S2WL92"/>
<organism evidence="2">
    <name type="scientific">Eucampia antarctica</name>
    <dbReference type="NCBI Taxonomy" id="49252"/>
    <lineage>
        <taxon>Eukaryota</taxon>
        <taxon>Sar</taxon>
        <taxon>Stramenopiles</taxon>
        <taxon>Ochrophyta</taxon>
        <taxon>Bacillariophyta</taxon>
        <taxon>Mediophyceae</taxon>
        <taxon>Biddulphiophycidae</taxon>
        <taxon>Hemiaulales</taxon>
        <taxon>Hemiaulaceae</taxon>
        <taxon>Eucampia</taxon>
    </lineage>
</organism>
<feature type="region of interest" description="Disordered" evidence="1">
    <location>
        <begin position="143"/>
        <end position="177"/>
    </location>
</feature>
<sequence>MGKETRKKPTFALRVLVQERLADIIAVDVAGYQSHVEINGSTLSVTIDKLSDTANKWMIPRIGRKAFRAVAFEILYFVGERSLVTRGSDALFDLTPLEFHKLFVPLIASMGDFDAMSNWLEKTEVLAEADLKRDASKYSFLEHSSSWDNGDSDSNSSPNSLRKNKSEEDHFDSRTIT</sequence>
<accession>A0A7S2WL92</accession>
<evidence type="ECO:0000256" key="1">
    <source>
        <dbReference type="SAM" id="MobiDB-lite"/>
    </source>
</evidence>